<accession>A0A2M3ZLG4</accession>
<name>A0A2M3ZLG4_9DIPT</name>
<reference evidence="1" key="1">
    <citation type="submission" date="2018-01" db="EMBL/GenBank/DDBJ databases">
        <title>An insight into the sialome of Amazonian anophelines.</title>
        <authorList>
            <person name="Ribeiro J.M."/>
            <person name="Scarpassa V."/>
            <person name="Calvo E."/>
        </authorList>
    </citation>
    <scope>NUCLEOTIDE SEQUENCE</scope>
    <source>
        <tissue evidence="1">Salivary glands</tissue>
    </source>
</reference>
<evidence type="ECO:0000313" key="1">
    <source>
        <dbReference type="EMBL" id="MBW29369.1"/>
    </source>
</evidence>
<protein>
    <submittedName>
        <fullName evidence="1">Uncharacterized protein</fullName>
    </submittedName>
</protein>
<dbReference type="AlphaFoldDB" id="A0A2M3ZLG4"/>
<sequence>MYPPLCRLLLVWCDGLYPGSCICICITKFLASRRISYDRRDSLYSSSDARPRIMKDTTASSYDHENTLNLGYINQSRRYALPPKMATARNMKNEDEAIPAKEMLVSSHSYRSTNFNGHLMSSHAIMISEPNVKRNDIVTNPCTTISHPGSKYSLMT</sequence>
<organism evidence="1">
    <name type="scientific">Anopheles braziliensis</name>
    <dbReference type="NCBI Taxonomy" id="58242"/>
    <lineage>
        <taxon>Eukaryota</taxon>
        <taxon>Metazoa</taxon>
        <taxon>Ecdysozoa</taxon>
        <taxon>Arthropoda</taxon>
        <taxon>Hexapoda</taxon>
        <taxon>Insecta</taxon>
        <taxon>Pterygota</taxon>
        <taxon>Neoptera</taxon>
        <taxon>Endopterygota</taxon>
        <taxon>Diptera</taxon>
        <taxon>Nematocera</taxon>
        <taxon>Culicoidea</taxon>
        <taxon>Culicidae</taxon>
        <taxon>Anophelinae</taxon>
        <taxon>Anopheles</taxon>
    </lineage>
</organism>
<dbReference type="EMBL" id="GGFM01008618">
    <property type="protein sequence ID" value="MBW29369.1"/>
    <property type="molecule type" value="Transcribed_RNA"/>
</dbReference>
<proteinExistence type="predicted"/>